<dbReference type="EMBL" id="AZHF01000002">
    <property type="protein sequence ID" value="OAA78803.1"/>
    <property type="molecule type" value="Genomic_DNA"/>
</dbReference>
<dbReference type="Pfam" id="PF23297">
    <property type="entry name" value="ACP_SdgA_C"/>
    <property type="match status" value="1"/>
</dbReference>
<dbReference type="GO" id="GO:0006633">
    <property type="term" value="P:fatty acid biosynthetic process"/>
    <property type="evidence" value="ECO:0007669"/>
    <property type="project" value="TreeGrafter"/>
</dbReference>
<gene>
    <name evidence="5" type="ORF">LEL_02289</name>
</gene>
<dbReference type="GO" id="GO:0044550">
    <property type="term" value="P:secondary metabolite biosynthetic process"/>
    <property type="evidence" value="ECO:0007669"/>
    <property type="project" value="TreeGrafter"/>
</dbReference>
<organism evidence="5 6">
    <name type="scientific">Akanthomyces lecanii RCEF 1005</name>
    <dbReference type="NCBI Taxonomy" id="1081108"/>
    <lineage>
        <taxon>Eukaryota</taxon>
        <taxon>Fungi</taxon>
        <taxon>Dikarya</taxon>
        <taxon>Ascomycota</taxon>
        <taxon>Pezizomycotina</taxon>
        <taxon>Sordariomycetes</taxon>
        <taxon>Hypocreomycetidae</taxon>
        <taxon>Hypocreales</taxon>
        <taxon>Cordycipitaceae</taxon>
        <taxon>Akanthomyces</taxon>
        <taxon>Cordyceps confragosa</taxon>
    </lineage>
</organism>
<dbReference type="PROSITE" id="PS50075">
    <property type="entry name" value="CARRIER"/>
    <property type="match status" value="1"/>
</dbReference>
<comment type="caution">
    <text evidence="5">The sequence shown here is derived from an EMBL/GenBank/DDBJ whole genome shotgun (WGS) entry which is preliminary data.</text>
</comment>
<proteinExistence type="predicted"/>
<dbReference type="GO" id="GO:0031177">
    <property type="term" value="F:phosphopantetheine binding"/>
    <property type="evidence" value="ECO:0007669"/>
    <property type="project" value="InterPro"/>
</dbReference>
<dbReference type="Gene3D" id="3.40.47.10">
    <property type="match status" value="1"/>
</dbReference>
<reference evidence="5 6" key="1">
    <citation type="journal article" date="2016" name="Genome Biol. Evol.">
        <title>Divergent and convergent evolution of fungal pathogenicity.</title>
        <authorList>
            <person name="Shang Y."/>
            <person name="Xiao G."/>
            <person name="Zheng P."/>
            <person name="Cen K."/>
            <person name="Zhan S."/>
            <person name="Wang C."/>
        </authorList>
    </citation>
    <scope>NUCLEOTIDE SEQUENCE [LARGE SCALE GENOMIC DNA]</scope>
    <source>
        <strain evidence="5 6">RCEF 1005</strain>
    </source>
</reference>
<keyword evidence="3" id="KW-0511">Multifunctional enzyme</keyword>
<dbReference type="InterPro" id="IPR050091">
    <property type="entry name" value="PKS_NRPS_Biosynth_Enz"/>
</dbReference>
<keyword evidence="2" id="KW-0597">Phosphoprotein</keyword>
<dbReference type="InterPro" id="IPR016039">
    <property type="entry name" value="Thiolase-like"/>
</dbReference>
<feature type="domain" description="Carrier" evidence="4">
    <location>
        <begin position="184"/>
        <end position="260"/>
    </location>
</feature>
<dbReference type="InterPro" id="IPR036736">
    <property type="entry name" value="ACP-like_sf"/>
</dbReference>
<dbReference type="PANTHER" id="PTHR43775:SF48">
    <property type="entry name" value="HIGHLY REDUCING POLYKETIDE SYNTHASE SDGA"/>
    <property type="match status" value="1"/>
</dbReference>
<dbReference type="PANTHER" id="PTHR43775">
    <property type="entry name" value="FATTY ACID SYNTHASE"/>
    <property type="match status" value="1"/>
</dbReference>
<dbReference type="Gene3D" id="1.10.1200.10">
    <property type="entry name" value="ACP-like"/>
    <property type="match status" value="1"/>
</dbReference>
<evidence type="ECO:0000256" key="3">
    <source>
        <dbReference type="ARBA" id="ARBA00023268"/>
    </source>
</evidence>
<protein>
    <submittedName>
        <fullName evidence="5">Beta-ketoacyl synthase</fullName>
    </submittedName>
</protein>
<keyword evidence="6" id="KW-1185">Reference proteome</keyword>
<sequence>MVSYPNLHFDTLNPKIEPFYQNLCVPTEVQSWPELPEGVPRRASVNSFMTSLISQRRSRGLVGSIISPGPILGVGYVSDADSTLREQLDEAIGCYNTSGQDLHELSAEAILAGRPEAGRNPDIIAGFKKASPIKQPGIKWYQIAKVWHFIDSQDGGFSDDNAPSGTGTRASIREQLASVTTAAESVSIIEAEIIVEVTSRLLLPEGSVSRETPLPEHGVDSIIAVELRSWLAKETGLMIPTIKMLGDHSISQLVREGLSL</sequence>
<accession>A0A162K9C4</accession>
<dbReference type="InterPro" id="IPR020806">
    <property type="entry name" value="PKS_PP-bd"/>
</dbReference>
<evidence type="ECO:0000256" key="2">
    <source>
        <dbReference type="ARBA" id="ARBA00022553"/>
    </source>
</evidence>
<keyword evidence="1" id="KW-0596">Phosphopantetheine</keyword>
<dbReference type="SMART" id="SM00823">
    <property type="entry name" value="PKS_PP"/>
    <property type="match status" value="1"/>
</dbReference>
<evidence type="ECO:0000256" key="1">
    <source>
        <dbReference type="ARBA" id="ARBA00022450"/>
    </source>
</evidence>
<dbReference type="OrthoDB" id="5245411at2759"/>
<dbReference type="SUPFAM" id="SSF47336">
    <property type="entry name" value="ACP-like"/>
    <property type="match status" value="1"/>
</dbReference>
<evidence type="ECO:0000313" key="6">
    <source>
        <dbReference type="Proteomes" id="UP000076881"/>
    </source>
</evidence>
<dbReference type="Proteomes" id="UP000076881">
    <property type="component" value="Unassembled WGS sequence"/>
</dbReference>
<name>A0A162K9C4_CORDF</name>
<dbReference type="STRING" id="1081108.A0A162K9C4"/>
<dbReference type="InterPro" id="IPR009081">
    <property type="entry name" value="PP-bd_ACP"/>
</dbReference>
<dbReference type="GO" id="GO:0004312">
    <property type="term" value="F:fatty acid synthase activity"/>
    <property type="evidence" value="ECO:0007669"/>
    <property type="project" value="TreeGrafter"/>
</dbReference>
<evidence type="ECO:0000259" key="4">
    <source>
        <dbReference type="PROSITE" id="PS50075"/>
    </source>
</evidence>
<evidence type="ECO:0000313" key="5">
    <source>
        <dbReference type="EMBL" id="OAA78803.1"/>
    </source>
</evidence>
<dbReference type="AlphaFoldDB" id="A0A162K9C4"/>